<organism evidence="1 2">
    <name type="scientific">Zarea fungicola</name>
    <dbReference type="NCBI Taxonomy" id="93591"/>
    <lineage>
        <taxon>Eukaryota</taxon>
        <taxon>Fungi</taxon>
        <taxon>Dikarya</taxon>
        <taxon>Ascomycota</taxon>
        <taxon>Pezizomycotina</taxon>
        <taxon>Sordariomycetes</taxon>
        <taxon>Hypocreomycetidae</taxon>
        <taxon>Hypocreales</taxon>
        <taxon>Cordycipitaceae</taxon>
        <taxon>Zarea</taxon>
    </lineage>
</organism>
<keyword evidence="2" id="KW-1185">Reference proteome</keyword>
<name>A0ACC1MUA2_9HYPO</name>
<comment type="caution">
    <text evidence="1">The sequence shown here is derived from an EMBL/GenBank/DDBJ whole genome shotgun (WGS) entry which is preliminary data.</text>
</comment>
<dbReference type="EMBL" id="JANJQO010001511">
    <property type="protein sequence ID" value="KAJ2970572.1"/>
    <property type="molecule type" value="Genomic_DNA"/>
</dbReference>
<sequence length="288" mass="30521">MQAISFGLFLAMCQLVATQTTGNCSTQYLNSTSYEDDLTHINATGTTSFTLQQLTGNDQPWYYYVTLTEGGRQGNSSDVLIHPWLGVPESFLNTAQANETRVCMYTMAAQDKGLTNKDGNQTCAGILSDKCVKSVVSSANALSRSGGCPGIDPDKDCPSGGYFASMSVALSMATSCYHTSLPGVDMPKGYVAMSFAGIGNSDGVAPGNFSGYDKAVRQSVPSFLKFIQTTVQPDKNTTLSRIAAAQAVCGIPNQVRQGSRPVNSLGGKVEFSMLTASVVAMSLLFCFM</sequence>
<proteinExistence type="predicted"/>
<reference evidence="1" key="1">
    <citation type="submission" date="2022-08" db="EMBL/GenBank/DDBJ databases">
        <title>Genome Sequence of Lecanicillium fungicola.</title>
        <authorList>
            <person name="Buettner E."/>
        </authorList>
    </citation>
    <scope>NUCLEOTIDE SEQUENCE</scope>
    <source>
        <strain evidence="1">Babe33</strain>
    </source>
</reference>
<evidence type="ECO:0000313" key="2">
    <source>
        <dbReference type="Proteomes" id="UP001143910"/>
    </source>
</evidence>
<gene>
    <name evidence="1" type="ORF">NQ176_g8126</name>
</gene>
<accession>A0ACC1MUA2</accession>
<evidence type="ECO:0000313" key="1">
    <source>
        <dbReference type="EMBL" id="KAJ2970572.1"/>
    </source>
</evidence>
<dbReference type="Proteomes" id="UP001143910">
    <property type="component" value="Unassembled WGS sequence"/>
</dbReference>
<protein>
    <submittedName>
        <fullName evidence="1">Uncharacterized protein</fullName>
    </submittedName>
</protein>